<evidence type="ECO:0000313" key="5">
    <source>
        <dbReference type="Proteomes" id="UP000294830"/>
    </source>
</evidence>
<reference evidence="4 5" key="1">
    <citation type="submission" date="2019-03" db="EMBL/GenBank/DDBJ databases">
        <title>Genomic Encyclopedia of Archaeal and Bacterial Type Strains, Phase II (KMG-II): from individual species to whole genera.</title>
        <authorList>
            <person name="Goeker M."/>
        </authorList>
    </citation>
    <scope>NUCLEOTIDE SEQUENCE [LARGE SCALE GENOMIC DNA]</scope>
    <source>
        <strain evidence="4 5">RL-C</strain>
    </source>
</reference>
<dbReference type="SUPFAM" id="SSF53822">
    <property type="entry name" value="Periplasmic binding protein-like I"/>
    <property type="match status" value="1"/>
</dbReference>
<dbReference type="PANTHER" id="PTHR33734:SF22">
    <property type="entry name" value="MEMBRANE-BOUND LYTIC MUREIN TRANSGLYCOSYLASE D"/>
    <property type="match status" value="1"/>
</dbReference>
<accession>A0A4R2F0I1</accession>
<dbReference type="InterPro" id="IPR028082">
    <property type="entry name" value="Peripla_BP_I"/>
</dbReference>
<feature type="domain" description="LysM" evidence="3">
    <location>
        <begin position="43"/>
        <end position="86"/>
    </location>
</feature>
<sequence length="603" mass="66913">MRYLFTFLLVNALFINTPVVGQSDSVQVKVSKDKVKISGKLYYIHTVRSGETLYNIARAYQVAQAAIIENNPELYQGVKAGNTIKIPVVQELKNSNKNKGVFHIVKKGETLYGISKQYNIPTETLAKINLLTDYNVKENQSLFISNDETIRKNHKAADALAASNETRLTSSDAGHEVLPKETLTSISKKYAITIDELVDANPFLKDEGLKIGQKLTIPAPSAQNRGGEAAQIGEKHSKDCPSYTYKASTAFNVVMMLPFGGEASVDTSAKSAASGRFEDILQYYEGALIAIDSLKNKGVSVNLTVIDTKSDKEPNAIAQALKNPALKEANLIIGPVYPEAIPMVAKYADSHKIPMVSPLATTESLVRNNDYLIQIATEADVLTKLSVEYAKKDEGKTILVVPSDGSDAKLVKEFKAMFKEKLPELSYRQGNNAASQREALRGKLAEGKKNRFVVLSNNEVFVLDFLQNLTTASKGYDVEVLGTQRWLKFNSIDMAYLHGSNVQMYVHNYVDYNVESTKSFVRSFRRYYKADPNNYAFRGFDVAYFFIEALRKHGPDFIGCLPKLSGKNIHTPFRFAKEGDGGYLNTDAALIKHIEGYKVVRLK</sequence>
<dbReference type="SUPFAM" id="SSF54106">
    <property type="entry name" value="LysM domain"/>
    <property type="match status" value="3"/>
</dbReference>
<dbReference type="CDD" id="cd06268">
    <property type="entry name" value="PBP1_ABC_transporter_LIVBP-like"/>
    <property type="match status" value="1"/>
</dbReference>
<feature type="domain" description="LysM" evidence="3">
    <location>
        <begin position="173"/>
        <end position="217"/>
    </location>
</feature>
<name>A0A4R2F0I1_9BACT</name>
<dbReference type="Proteomes" id="UP000294830">
    <property type="component" value="Unassembled WGS sequence"/>
</dbReference>
<dbReference type="PROSITE" id="PS51782">
    <property type="entry name" value="LYSM"/>
    <property type="match status" value="3"/>
</dbReference>
<evidence type="ECO:0000256" key="2">
    <source>
        <dbReference type="ARBA" id="ARBA00022729"/>
    </source>
</evidence>
<dbReference type="Gene3D" id="3.40.50.2300">
    <property type="match status" value="2"/>
</dbReference>
<dbReference type="AlphaFoldDB" id="A0A4R2F0I1"/>
<dbReference type="InterPro" id="IPR028081">
    <property type="entry name" value="Leu-bd"/>
</dbReference>
<protein>
    <submittedName>
        <fullName evidence="4">ABC-type branched-subunit amino acid transport system substrate-binding protein</fullName>
    </submittedName>
</protein>
<dbReference type="OrthoDB" id="2149800at2"/>
<evidence type="ECO:0000313" key="4">
    <source>
        <dbReference type="EMBL" id="TCN70489.1"/>
    </source>
</evidence>
<feature type="domain" description="LysM" evidence="3">
    <location>
        <begin position="101"/>
        <end position="144"/>
    </location>
</feature>
<dbReference type="Gene3D" id="3.10.350.10">
    <property type="entry name" value="LysM domain"/>
    <property type="match status" value="3"/>
</dbReference>
<dbReference type="Pfam" id="PF13458">
    <property type="entry name" value="Peripla_BP_6"/>
    <property type="match status" value="1"/>
</dbReference>
<organism evidence="4 5">
    <name type="scientific">Acetobacteroides hydrogenigenes</name>
    <dbReference type="NCBI Taxonomy" id="979970"/>
    <lineage>
        <taxon>Bacteria</taxon>
        <taxon>Pseudomonadati</taxon>
        <taxon>Bacteroidota</taxon>
        <taxon>Bacteroidia</taxon>
        <taxon>Bacteroidales</taxon>
        <taxon>Rikenellaceae</taxon>
        <taxon>Acetobacteroides</taxon>
    </lineage>
</organism>
<dbReference type="CDD" id="cd00118">
    <property type="entry name" value="LysM"/>
    <property type="match status" value="3"/>
</dbReference>
<evidence type="ECO:0000259" key="3">
    <source>
        <dbReference type="PROSITE" id="PS51782"/>
    </source>
</evidence>
<dbReference type="RefSeq" id="WP_131838365.1">
    <property type="nucleotide sequence ID" value="NZ_SLWB01000003.1"/>
</dbReference>
<dbReference type="PANTHER" id="PTHR33734">
    <property type="entry name" value="LYSM DOMAIN-CONTAINING GPI-ANCHORED PROTEIN 2"/>
    <property type="match status" value="1"/>
</dbReference>
<dbReference type="Pfam" id="PF01476">
    <property type="entry name" value="LysM"/>
    <property type="match status" value="3"/>
</dbReference>
<keyword evidence="5" id="KW-1185">Reference proteome</keyword>
<dbReference type="SMART" id="SM00257">
    <property type="entry name" value="LysM"/>
    <property type="match status" value="3"/>
</dbReference>
<comment type="caution">
    <text evidence="4">The sequence shown here is derived from an EMBL/GenBank/DDBJ whole genome shotgun (WGS) entry which is preliminary data.</text>
</comment>
<dbReference type="InterPro" id="IPR018392">
    <property type="entry name" value="LysM"/>
</dbReference>
<comment type="similarity">
    <text evidence="1">Belongs to the leucine-binding protein family.</text>
</comment>
<evidence type="ECO:0000256" key="1">
    <source>
        <dbReference type="ARBA" id="ARBA00010062"/>
    </source>
</evidence>
<gene>
    <name evidence="4" type="ORF">CLV25_1033</name>
</gene>
<keyword evidence="2" id="KW-0732">Signal</keyword>
<dbReference type="GO" id="GO:0008932">
    <property type="term" value="F:lytic endotransglycosylase activity"/>
    <property type="evidence" value="ECO:0007669"/>
    <property type="project" value="TreeGrafter"/>
</dbReference>
<dbReference type="InterPro" id="IPR036779">
    <property type="entry name" value="LysM_dom_sf"/>
</dbReference>
<proteinExistence type="inferred from homology"/>
<dbReference type="EMBL" id="SLWB01000003">
    <property type="protein sequence ID" value="TCN70489.1"/>
    <property type="molecule type" value="Genomic_DNA"/>
</dbReference>